<feature type="compositionally biased region" description="Pro residues" evidence="1">
    <location>
        <begin position="1"/>
        <end position="12"/>
    </location>
</feature>
<evidence type="ECO:0000313" key="2">
    <source>
        <dbReference type="EMBL" id="GJJ10405.1"/>
    </source>
</evidence>
<proteinExistence type="predicted"/>
<dbReference type="AlphaFoldDB" id="A0AAV5AEM4"/>
<keyword evidence="3" id="KW-1185">Reference proteome</keyword>
<sequence length="199" mass="21943">MTTTYAPPPGPLPTRYNPPLGPPPAVYYPPQLKPDKAQFINRDANAQGSEEGWSRVVGEKELLTLRRSGATCPDQLEHSARSLWLECGQMMTDVVRDIEQKSIDNTESNQEEMGKGRLVAEPHRDLGLLSLVIRSSPGLEVWDTTSTDDDQQYRYSLVFALRPHSSATISTRVLTSPVTGPFGHPLEGVRAGDLFSKIA</sequence>
<protein>
    <recommendedName>
        <fullName evidence="4">Clavaminate synthase-like protein</fullName>
    </recommendedName>
</protein>
<comment type="caution">
    <text evidence="2">The sequence shown here is derived from an EMBL/GenBank/DDBJ whole genome shotgun (WGS) entry which is preliminary data.</text>
</comment>
<evidence type="ECO:0000256" key="1">
    <source>
        <dbReference type="SAM" id="MobiDB-lite"/>
    </source>
</evidence>
<evidence type="ECO:0000313" key="3">
    <source>
        <dbReference type="Proteomes" id="UP001050691"/>
    </source>
</evidence>
<dbReference type="Proteomes" id="UP001050691">
    <property type="component" value="Unassembled WGS sequence"/>
</dbReference>
<accession>A0AAV5AEM4</accession>
<gene>
    <name evidence="2" type="ORF">Clacol_004631</name>
</gene>
<evidence type="ECO:0008006" key="4">
    <source>
        <dbReference type="Google" id="ProtNLM"/>
    </source>
</evidence>
<name>A0AAV5AEM4_9AGAM</name>
<organism evidence="2 3">
    <name type="scientific">Clathrus columnatus</name>
    <dbReference type="NCBI Taxonomy" id="1419009"/>
    <lineage>
        <taxon>Eukaryota</taxon>
        <taxon>Fungi</taxon>
        <taxon>Dikarya</taxon>
        <taxon>Basidiomycota</taxon>
        <taxon>Agaricomycotina</taxon>
        <taxon>Agaricomycetes</taxon>
        <taxon>Phallomycetidae</taxon>
        <taxon>Phallales</taxon>
        <taxon>Clathraceae</taxon>
        <taxon>Clathrus</taxon>
    </lineage>
</organism>
<feature type="region of interest" description="Disordered" evidence="1">
    <location>
        <begin position="1"/>
        <end position="27"/>
    </location>
</feature>
<reference evidence="2" key="1">
    <citation type="submission" date="2021-10" db="EMBL/GenBank/DDBJ databases">
        <title>De novo Genome Assembly of Clathrus columnatus (Basidiomycota, Fungi) Using Illumina and Nanopore Sequence Data.</title>
        <authorList>
            <person name="Ogiso-Tanaka E."/>
            <person name="Itagaki H."/>
            <person name="Hosoya T."/>
            <person name="Hosaka K."/>
        </authorList>
    </citation>
    <scope>NUCLEOTIDE SEQUENCE</scope>
    <source>
        <strain evidence="2">MO-923</strain>
    </source>
</reference>
<dbReference type="EMBL" id="BPWL01000005">
    <property type="protein sequence ID" value="GJJ10405.1"/>
    <property type="molecule type" value="Genomic_DNA"/>
</dbReference>